<comment type="cofactor">
    <cofactor evidence="1">
        <name>[4Fe-4S] cluster</name>
        <dbReference type="ChEBI" id="CHEBI:49883"/>
    </cofactor>
</comment>
<sequence length="343" mass="37836">MTREEARKIIEEKKQELGRGLIILGHHYQSDEVIAYADFVGDSLELARKASQVEEAGHIVFCGVFFMAESAAILAPDKSVYIPDFSAGCPLADMAEPGAVQKAWEVITKDGAGVVPVTYVNSSARIKAFCGRHGGIVCTSGNARQIFEWAFERADRIFFMPDMNLGRNTARQMGIPEEQVVLWDPEKEHGGLGSEELARARLVLWKGWCPVHWPTFTPEDVRMLKEKHPGIDVIVHPESDPQTVDASGRSGSTARILEVVKATPPGGKLAIGTEANLVKRAARENPSLTIVPLREVYCEDMARITLEKLALVLLHLGEDTFRVTVEPDIARDALSALERMLRV</sequence>
<comment type="pathway">
    <text evidence="2">Cofactor biosynthesis; NAD(+) biosynthesis; quinolinate from iminoaspartate: step 1/1.</text>
</comment>
<dbReference type="GO" id="GO:0051539">
    <property type="term" value="F:4 iron, 4 sulfur cluster binding"/>
    <property type="evidence" value="ECO:0007669"/>
    <property type="project" value="UniProtKB-KW"/>
</dbReference>
<organism evidence="10">
    <name type="scientific">anaerobic digester metagenome</name>
    <dbReference type="NCBI Taxonomy" id="1263854"/>
    <lineage>
        <taxon>unclassified sequences</taxon>
        <taxon>metagenomes</taxon>
        <taxon>ecological metagenomes</taxon>
    </lineage>
</organism>
<dbReference type="InterPro" id="IPR003473">
    <property type="entry name" value="NadA"/>
</dbReference>
<evidence type="ECO:0000256" key="3">
    <source>
        <dbReference type="ARBA" id="ARBA00012669"/>
    </source>
</evidence>
<dbReference type="GO" id="GO:0046872">
    <property type="term" value="F:metal ion binding"/>
    <property type="evidence" value="ECO:0007669"/>
    <property type="project" value="UniProtKB-KW"/>
</dbReference>
<dbReference type="NCBIfam" id="TIGR00550">
    <property type="entry name" value="nadA"/>
    <property type="match status" value="1"/>
</dbReference>
<keyword evidence="8" id="KW-0408">Iron</keyword>
<dbReference type="NCBIfam" id="NF006883">
    <property type="entry name" value="PRK09375.2-4"/>
    <property type="match status" value="1"/>
</dbReference>
<dbReference type="GO" id="GO:0034628">
    <property type="term" value="P:'de novo' NAD+ biosynthetic process from L-aspartate"/>
    <property type="evidence" value="ECO:0007669"/>
    <property type="project" value="TreeGrafter"/>
</dbReference>
<dbReference type="Gene3D" id="3.40.50.10800">
    <property type="entry name" value="NadA-like"/>
    <property type="match status" value="3"/>
</dbReference>
<keyword evidence="6 10" id="KW-0808">Transferase</keyword>
<dbReference type="EC" id="2.5.1.72" evidence="3"/>
<gene>
    <name evidence="10" type="primary">nadA</name>
    <name evidence="10" type="ORF">SCFA_1070013</name>
</gene>
<dbReference type="Pfam" id="PF02445">
    <property type="entry name" value="NadA"/>
    <property type="match status" value="1"/>
</dbReference>
<evidence type="ECO:0000313" key="10">
    <source>
        <dbReference type="EMBL" id="VFU11440.1"/>
    </source>
</evidence>
<evidence type="ECO:0000256" key="5">
    <source>
        <dbReference type="ARBA" id="ARBA00022642"/>
    </source>
</evidence>
<dbReference type="PANTHER" id="PTHR30573:SF0">
    <property type="entry name" value="QUINOLINATE SYNTHASE, CHLOROPLASTIC"/>
    <property type="match status" value="1"/>
</dbReference>
<keyword evidence="7" id="KW-0479">Metal-binding</keyword>
<dbReference type="GO" id="GO:0008987">
    <property type="term" value="F:quinolinate synthetase A activity"/>
    <property type="evidence" value="ECO:0007669"/>
    <property type="project" value="InterPro"/>
</dbReference>
<accession>A0A485LU30</accession>
<evidence type="ECO:0000256" key="9">
    <source>
        <dbReference type="ARBA" id="ARBA00023014"/>
    </source>
</evidence>
<reference evidence="10" key="1">
    <citation type="submission" date="2019-03" db="EMBL/GenBank/DDBJ databases">
        <authorList>
            <person name="Hao L."/>
        </authorList>
    </citation>
    <scope>NUCLEOTIDE SEQUENCE</scope>
</reference>
<protein>
    <recommendedName>
        <fullName evidence="3">quinolinate synthase</fullName>
        <ecNumber evidence="3">2.5.1.72</ecNumber>
    </recommendedName>
</protein>
<dbReference type="AlphaFoldDB" id="A0A485LU30"/>
<evidence type="ECO:0000256" key="4">
    <source>
        <dbReference type="ARBA" id="ARBA00022485"/>
    </source>
</evidence>
<proteinExistence type="predicted"/>
<evidence type="ECO:0000256" key="7">
    <source>
        <dbReference type="ARBA" id="ARBA00022723"/>
    </source>
</evidence>
<dbReference type="GO" id="GO:0005829">
    <property type="term" value="C:cytosol"/>
    <property type="evidence" value="ECO:0007669"/>
    <property type="project" value="TreeGrafter"/>
</dbReference>
<dbReference type="SUPFAM" id="SSF142754">
    <property type="entry name" value="NadA-like"/>
    <property type="match status" value="1"/>
</dbReference>
<evidence type="ECO:0000256" key="6">
    <source>
        <dbReference type="ARBA" id="ARBA00022679"/>
    </source>
</evidence>
<dbReference type="UniPathway" id="UPA00253">
    <property type="reaction ID" value="UER00327"/>
</dbReference>
<keyword evidence="5" id="KW-0662">Pyridine nucleotide biosynthesis</keyword>
<evidence type="ECO:0000256" key="1">
    <source>
        <dbReference type="ARBA" id="ARBA00001966"/>
    </source>
</evidence>
<dbReference type="PANTHER" id="PTHR30573">
    <property type="entry name" value="QUINOLINATE SYNTHETASE A"/>
    <property type="match status" value="1"/>
</dbReference>
<name>A0A485LU30_9ZZZZ</name>
<evidence type="ECO:0000256" key="2">
    <source>
        <dbReference type="ARBA" id="ARBA00005065"/>
    </source>
</evidence>
<keyword evidence="9" id="KW-0411">Iron-sulfur</keyword>
<dbReference type="EMBL" id="CAADRM010000010">
    <property type="protein sequence ID" value="VFU11440.1"/>
    <property type="molecule type" value="Genomic_DNA"/>
</dbReference>
<keyword evidence="4" id="KW-0004">4Fe-4S</keyword>
<evidence type="ECO:0000256" key="8">
    <source>
        <dbReference type="ARBA" id="ARBA00023004"/>
    </source>
</evidence>
<dbReference type="InterPro" id="IPR036094">
    <property type="entry name" value="NadA_sf"/>
</dbReference>